<dbReference type="PANTHER" id="PTHR15549:SF31">
    <property type="entry name" value="WSC DOMAIN-CONTAINING PROTEIN"/>
    <property type="match status" value="1"/>
</dbReference>
<evidence type="ECO:0000256" key="2">
    <source>
        <dbReference type="ARBA" id="ARBA00022692"/>
    </source>
</evidence>
<evidence type="ECO:0000256" key="4">
    <source>
        <dbReference type="ARBA" id="ARBA00023136"/>
    </source>
</evidence>
<feature type="region of interest" description="Disordered" evidence="5">
    <location>
        <begin position="164"/>
        <end position="234"/>
    </location>
</feature>
<name>A0AAN6YH65_9PEZI</name>
<protein>
    <recommendedName>
        <fullName evidence="8">WSC domain-containing protein</fullName>
    </recommendedName>
</protein>
<dbReference type="InterPro" id="IPR051694">
    <property type="entry name" value="Immunoregulatory_rcpt-like"/>
</dbReference>
<dbReference type="Pfam" id="PF01822">
    <property type="entry name" value="WSC"/>
    <property type="match status" value="1"/>
</dbReference>
<evidence type="ECO:0000256" key="1">
    <source>
        <dbReference type="ARBA" id="ARBA00004167"/>
    </source>
</evidence>
<reference evidence="9" key="2">
    <citation type="submission" date="2023-05" db="EMBL/GenBank/DDBJ databases">
        <authorList>
            <consortium name="Lawrence Berkeley National Laboratory"/>
            <person name="Steindorff A."/>
            <person name="Hensen N."/>
            <person name="Bonometti L."/>
            <person name="Westerberg I."/>
            <person name="Brannstrom I.O."/>
            <person name="Guillou S."/>
            <person name="Cros-Aarteil S."/>
            <person name="Calhoun S."/>
            <person name="Haridas S."/>
            <person name="Kuo A."/>
            <person name="Mondo S."/>
            <person name="Pangilinan J."/>
            <person name="Riley R."/>
            <person name="Labutti K."/>
            <person name="Andreopoulos B."/>
            <person name="Lipzen A."/>
            <person name="Chen C."/>
            <person name="Yanf M."/>
            <person name="Daum C."/>
            <person name="Ng V."/>
            <person name="Clum A."/>
            <person name="Ohm R."/>
            <person name="Martin F."/>
            <person name="Silar P."/>
            <person name="Natvig D."/>
            <person name="Lalanne C."/>
            <person name="Gautier V."/>
            <person name="Ament-Velasquez S.L."/>
            <person name="Kruys A."/>
            <person name="Hutchinson M.I."/>
            <person name="Powell A.J."/>
            <person name="Barry K."/>
            <person name="Miller A.N."/>
            <person name="Grigoriev I.V."/>
            <person name="Debuchy R."/>
            <person name="Gladieux P."/>
            <person name="Thoren M.H."/>
            <person name="Johannesson H."/>
        </authorList>
    </citation>
    <scope>NUCLEOTIDE SEQUENCE</scope>
    <source>
        <strain evidence="9">PSN293</strain>
    </source>
</reference>
<feature type="region of interest" description="Disordered" evidence="5">
    <location>
        <begin position="272"/>
        <end position="314"/>
    </location>
</feature>
<evidence type="ECO:0000259" key="8">
    <source>
        <dbReference type="PROSITE" id="PS51212"/>
    </source>
</evidence>
<accession>A0AAN6YH65</accession>
<dbReference type="GO" id="GO:0071944">
    <property type="term" value="C:cell periphery"/>
    <property type="evidence" value="ECO:0007669"/>
    <property type="project" value="UniProtKB-ARBA"/>
</dbReference>
<evidence type="ECO:0000256" key="6">
    <source>
        <dbReference type="SAM" id="Phobius"/>
    </source>
</evidence>
<dbReference type="EMBL" id="MU858052">
    <property type="protein sequence ID" value="KAK4218520.1"/>
    <property type="molecule type" value="Genomic_DNA"/>
</dbReference>
<feature type="signal peptide" evidence="7">
    <location>
        <begin position="1"/>
        <end position="30"/>
    </location>
</feature>
<evidence type="ECO:0000313" key="10">
    <source>
        <dbReference type="Proteomes" id="UP001301769"/>
    </source>
</evidence>
<comment type="subcellular location">
    <subcellularLocation>
        <location evidence="1">Membrane</location>
        <topology evidence="1">Single-pass membrane protein</topology>
    </subcellularLocation>
</comment>
<feature type="chain" id="PRO_5042983781" description="WSC domain-containing protein" evidence="7">
    <location>
        <begin position="31"/>
        <end position="380"/>
    </location>
</feature>
<feature type="compositionally biased region" description="Low complexity" evidence="5">
    <location>
        <begin position="183"/>
        <end position="228"/>
    </location>
</feature>
<sequence length="380" mass="39184">MAQPPRPRSYAPWALICSISLLSARVAVEAQQGPSIPLAYCASVNTNQGFKPFHSNFQSEGRCKDNCTSAGFPLGVIQQKDCWCSDTAPGPGDQKPLSDCALSCPGYPTDYCGGKGAFAYLLLGELSSTDGDGTAPSTTTSVSTSATSVVEETTNVVVTSETKTVQSTVEVEESHSPPVTSMASQSSTQESSAPTEPLVQTVTVGGTVRTVTATPSSTSTGAPPASLAESNSGGGGLATGAAVGIAVGVVAALAVVGVFLWLWCVKRKRREAEANGGTLGTPSVHGSSGMLGTPKTAEISNPFGASDGSDGGVWDANGKRRSHLMPIDPRLDPFAKGIYAGAQNKSHESIGSLQDNHDYSRRVHQAPRVLRAVNPDPDDD</sequence>
<reference evidence="9" key="1">
    <citation type="journal article" date="2023" name="Mol. Phylogenet. Evol.">
        <title>Genome-scale phylogeny and comparative genomics of the fungal order Sordariales.</title>
        <authorList>
            <person name="Hensen N."/>
            <person name="Bonometti L."/>
            <person name="Westerberg I."/>
            <person name="Brannstrom I.O."/>
            <person name="Guillou S."/>
            <person name="Cros-Aarteil S."/>
            <person name="Calhoun S."/>
            <person name="Haridas S."/>
            <person name="Kuo A."/>
            <person name="Mondo S."/>
            <person name="Pangilinan J."/>
            <person name="Riley R."/>
            <person name="LaButti K."/>
            <person name="Andreopoulos B."/>
            <person name="Lipzen A."/>
            <person name="Chen C."/>
            <person name="Yan M."/>
            <person name="Daum C."/>
            <person name="Ng V."/>
            <person name="Clum A."/>
            <person name="Steindorff A."/>
            <person name="Ohm R.A."/>
            <person name="Martin F."/>
            <person name="Silar P."/>
            <person name="Natvig D.O."/>
            <person name="Lalanne C."/>
            <person name="Gautier V."/>
            <person name="Ament-Velasquez S.L."/>
            <person name="Kruys A."/>
            <person name="Hutchinson M.I."/>
            <person name="Powell A.J."/>
            <person name="Barry K."/>
            <person name="Miller A.N."/>
            <person name="Grigoriev I.V."/>
            <person name="Debuchy R."/>
            <person name="Gladieux P."/>
            <person name="Hiltunen Thoren M."/>
            <person name="Johannesson H."/>
        </authorList>
    </citation>
    <scope>NUCLEOTIDE SEQUENCE</scope>
    <source>
        <strain evidence="9">PSN293</strain>
    </source>
</reference>
<dbReference type="PANTHER" id="PTHR15549">
    <property type="entry name" value="PAIRED IMMUNOGLOBULIN-LIKE TYPE 2 RECEPTOR"/>
    <property type="match status" value="1"/>
</dbReference>
<organism evidence="9 10">
    <name type="scientific">Rhypophila decipiens</name>
    <dbReference type="NCBI Taxonomy" id="261697"/>
    <lineage>
        <taxon>Eukaryota</taxon>
        <taxon>Fungi</taxon>
        <taxon>Dikarya</taxon>
        <taxon>Ascomycota</taxon>
        <taxon>Pezizomycotina</taxon>
        <taxon>Sordariomycetes</taxon>
        <taxon>Sordariomycetidae</taxon>
        <taxon>Sordariales</taxon>
        <taxon>Naviculisporaceae</taxon>
        <taxon>Rhypophila</taxon>
    </lineage>
</organism>
<keyword evidence="2 6" id="KW-0812">Transmembrane</keyword>
<dbReference type="AlphaFoldDB" id="A0AAN6YH65"/>
<dbReference type="SMART" id="SM00321">
    <property type="entry name" value="WSC"/>
    <property type="match status" value="1"/>
</dbReference>
<proteinExistence type="predicted"/>
<gene>
    <name evidence="9" type="ORF">QBC37DRAFT_188377</name>
</gene>
<dbReference type="GO" id="GO:0016020">
    <property type="term" value="C:membrane"/>
    <property type="evidence" value="ECO:0007669"/>
    <property type="project" value="UniProtKB-SubCell"/>
</dbReference>
<comment type="caution">
    <text evidence="9">The sequence shown here is derived from an EMBL/GenBank/DDBJ whole genome shotgun (WGS) entry which is preliminary data.</text>
</comment>
<dbReference type="PROSITE" id="PS51212">
    <property type="entry name" value="WSC"/>
    <property type="match status" value="1"/>
</dbReference>
<keyword evidence="7" id="KW-0732">Signal</keyword>
<feature type="domain" description="WSC" evidence="8">
    <location>
        <begin position="35"/>
        <end position="124"/>
    </location>
</feature>
<keyword evidence="10" id="KW-1185">Reference proteome</keyword>
<evidence type="ECO:0000256" key="7">
    <source>
        <dbReference type="SAM" id="SignalP"/>
    </source>
</evidence>
<evidence type="ECO:0000256" key="5">
    <source>
        <dbReference type="SAM" id="MobiDB-lite"/>
    </source>
</evidence>
<keyword evidence="4 6" id="KW-0472">Membrane</keyword>
<feature type="transmembrane region" description="Helical" evidence="6">
    <location>
        <begin position="237"/>
        <end position="263"/>
    </location>
</feature>
<evidence type="ECO:0000313" key="9">
    <source>
        <dbReference type="EMBL" id="KAK4218520.1"/>
    </source>
</evidence>
<keyword evidence="3 6" id="KW-1133">Transmembrane helix</keyword>
<dbReference type="Proteomes" id="UP001301769">
    <property type="component" value="Unassembled WGS sequence"/>
</dbReference>
<evidence type="ECO:0000256" key="3">
    <source>
        <dbReference type="ARBA" id="ARBA00022989"/>
    </source>
</evidence>
<dbReference type="InterPro" id="IPR002889">
    <property type="entry name" value="WSC_carb-bd"/>
</dbReference>
<feature type="region of interest" description="Disordered" evidence="5">
    <location>
        <begin position="345"/>
        <end position="380"/>
    </location>
</feature>